<comment type="caution">
    <text evidence="4">The sequence shown here is derived from an EMBL/GenBank/DDBJ whole genome shotgun (WGS) entry which is preliminary data.</text>
</comment>
<feature type="domain" description="Flagellar motor switch protein FliN-like C-terminal" evidence="3">
    <location>
        <begin position="283"/>
        <end position="354"/>
    </location>
</feature>
<dbReference type="GO" id="GO:0003774">
    <property type="term" value="F:cytoskeletal motor activity"/>
    <property type="evidence" value="ECO:0007669"/>
    <property type="project" value="InterPro"/>
</dbReference>
<dbReference type="PANTHER" id="PTHR30034">
    <property type="entry name" value="FLAGELLAR MOTOR SWITCH PROTEIN FLIM"/>
    <property type="match status" value="1"/>
</dbReference>
<dbReference type="InterPro" id="IPR036429">
    <property type="entry name" value="SpoA-like_sf"/>
</dbReference>
<dbReference type="Gene3D" id="2.30.330.10">
    <property type="entry name" value="SpoA-like"/>
    <property type="match status" value="1"/>
</dbReference>
<dbReference type="InterPro" id="IPR001543">
    <property type="entry name" value="FliN-like_C"/>
</dbReference>
<dbReference type="InterPro" id="IPR013385">
    <property type="entry name" value="T3SS_SpaO/YscQ/SpaO"/>
</dbReference>
<dbReference type="Proteomes" id="UP001162793">
    <property type="component" value="Unassembled WGS sequence"/>
</dbReference>
<accession>A0AA41WL15</accession>
<evidence type="ECO:0000256" key="1">
    <source>
        <dbReference type="ARBA" id="ARBA00009226"/>
    </source>
</evidence>
<dbReference type="InterPro" id="IPR001172">
    <property type="entry name" value="FliN_T3SS_HrcQb"/>
</dbReference>
<name>A0AA41WL15_9RALS</name>
<sequence length="362" mass="38985">MNTLDARMLSAVDQTLAHTLSRLYLARAALPFSVGHTPFEARCEAHAVQAAAQAYRFTLGDAPGWLLLDAAAEHAWLADAADAHVPQALRCAVLADALAPLARGIEQRSGRALTWLPEAASPEVLLDRPDVLQMMISRHDDAPIEDGAAPWLARAGLLFDAPNVLPELCPTELTAEPLPLAAFMGTHVPLRFELGATFLSRRDFAGIALGDIVRIEKWLPAGDALRCVARVRGRLHLRVFGQVQGTRIVVENVEEKPMTTENPAPNTAASGTEPTARPLPTDSLDDIELVTTFELEERRLSLAELRALRPGTVMELAQPLNQAVIRILANGMPVGEGHLIAVGNRLGVRVSRFIGQAAPGQA</sequence>
<dbReference type="PANTHER" id="PTHR30034:SF6">
    <property type="entry name" value="YOP PROTEINS TRANSLOCATION PROTEIN Q"/>
    <property type="match status" value="1"/>
</dbReference>
<gene>
    <name evidence="4" type="primary">sctQ</name>
    <name evidence="4" type="ORF">NKG59_01695</name>
</gene>
<comment type="similarity">
    <text evidence="1">Belongs to the FliN/MopA/SpaO family.</text>
</comment>
<dbReference type="AlphaFoldDB" id="A0AA41WL15"/>
<proteinExistence type="inferred from homology"/>
<evidence type="ECO:0000313" key="4">
    <source>
        <dbReference type="EMBL" id="MCP1171048.1"/>
    </source>
</evidence>
<dbReference type="GO" id="GO:0071978">
    <property type="term" value="P:bacterial-type flagellum-dependent swarming motility"/>
    <property type="evidence" value="ECO:0007669"/>
    <property type="project" value="TreeGrafter"/>
</dbReference>
<feature type="compositionally biased region" description="Polar residues" evidence="2">
    <location>
        <begin position="259"/>
        <end position="273"/>
    </location>
</feature>
<dbReference type="GO" id="GO:0030254">
    <property type="term" value="P:protein secretion by the type III secretion system"/>
    <property type="evidence" value="ECO:0007669"/>
    <property type="project" value="InterPro"/>
</dbReference>
<keyword evidence="5" id="KW-1185">Reference proteome</keyword>
<dbReference type="RefSeq" id="WP_253534663.1">
    <property type="nucleotide sequence ID" value="NZ_JAMYWC010000001.1"/>
</dbReference>
<evidence type="ECO:0000313" key="5">
    <source>
        <dbReference type="Proteomes" id="UP001162793"/>
    </source>
</evidence>
<dbReference type="PRINTS" id="PR00956">
    <property type="entry name" value="FLGMOTORFLIN"/>
</dbReference>
<organism evidence="4 5">
    <name type="scientific">Ralstonia chuxiongensis</name>
    <dbReference type="NCBI Taxonomy" id="2957504"/>
    <lineage>
        <taxon>Bacteria</taxon>
        <taxon>Pseudomonadati</taxon>
        <taxon>Pseudomonadota</taxon>
        <taxon>Betaproteobacteria</taxon>
        <taxon>Burkholderiales</taxon>
        <taxon>Burkholderiaceae</taxon>
        <taxon>Ralstonia</taxon>
    </lineage>
</organism>
<evidence type="ECO:0000259" key="3">
    <source>
        <dbReference type="Pfam" id="PF01052"/>
    </source>
</evidence>
<dbReference type="EMBL" id="JAMYWC010000001">
    <property type="protein sequence ID" value="MCP1171048.1"/>
    <property type="molecule type" value="Genomic_DNA"/>
</dbReference>
<evidence type="ECO:0000256" key="2">
    <source>
        <dbReference type="SAM" id="MobiDB-lite"/>
    </source>
</evidence>
<dbReference type="SUPFAM" id="SSF101801">
    <property type="entry name" value="Surface presentation of antigens (SPOA)"/>
    <property type="match status" value="1"/>
</dbReference>
<protein>
    <submittedName>
        <fullName evidence="4">Type III secretion system cytoplasmic ring protein SctQ</fullName>
    </submittedName>
</protein>
<reference evidence="5" key="1">
    <citation type="journal article" date="2023" name="Front. Microbiol.">
        <title>Ralstonia chuxiongensis sp. nov., Ralstonia mojiangensis sp. nov., and Ralstonia soli sp. nov., isolated from tobacco fields, are three novel species in the family Burkholderiaceae.</title>
        <authorList>
            <person name="Lu C.H."/>
            <person name="Zhang Y.Y."/>
            <person name="Jiang N."/>
            <person name="Chen W."/>
            <person name="Shao X."/>
            <person name="Zhao Z.M."/>
            <person name="Lu W.L."/>
            <person name="Hu X."/>
            <person name="Xi Y.X."/>
            <person name="Zou S.Y."/>
            <person name="Wei Q.J."/>
            <person name="Lin Z.L."/>
            <person name="Gong L."/>
            <person name="Gai X.T."/>
            <person name="Zhang L.Q."/>
            <person name="Li J.Y."/>
            <person name="Jin Y."/>
            <person name="Xia Z.Y."/>
        </authorList>
    </citation>
    <scope>NUCLEOTIDE SEQUENCE [LARGE SCALE GENOMIC DNA]</scope>
    <source>
        <strain evidence="5">21YRMH01-3</strain>
    </source>
</reference>
<dbReference type="Pfam" id="PF01052">
    <property type="entry name" value="FliMN_C"/>
    <property type="match status" value="1"/>
</dbReference>
<dbReference type="GO" id="GO:0009425">
    <property type="term" value="C:bacterial-type flagellum basal body"/>
    <property type="evidence" value="ECO:0007669"/>
    <property type="project" value="InterPro"/>
</dbReference>
<dbReference type="GO" id="GO:0050918">
    <property type="term" value="P:positive chemotaxis"/>
    <property type="evidence" value="ECO:0007669"/>
    <property type="project" value="TreeGrafter"/>
</dbReference>
<feature type="region of interest" description="Disordered" evidence="2">
    <location>
        <begin position="254"/>
        <end position="281"/>
    </location>
</feature>
<dbReference type="NCBIfam" id="TIGR02551">
    <property type="entry name" value="SpaO_YscQ"/>
    <property type="match status" value="1"/>
</dbReference>